<evidence type="ECO:0000256" key="9">
    <source>
        <dbReference type="ARBA" id="ARBA00023136"/>
    </source>
</evidence>
<feature type="domain" description="Ig-like" evidence="17">
    <location>
        <begin position="343"/>
        <end position="422"/>
    </location>
</feature>
<evidence type="ECO:0000256" key="3">
    <source>
        <dbReference type="ARBA" id="ARBA00022692"/>
    </source>
</evidence>
<dbReference type="InterPro" id="IPR035897">
    <property type="entry name" value="Toll_tir_struct_dom_sf"/>
</dbReference>
<dbReference type="PANTHER" id="PTHR11890">
    <property type="entry name" value="INTERLEUKIN-1 RECEPTOR FAMILY MEMBER"/>
    <property type="match status" value="1"/>
</dbReference>
<feature type="domain" description="Ig-like" evidence="17">
    <location>
        <begin position="434"/>
        <end position="542"/>
    </location>
</feature>
<evidence type="ECO:0000256" key="10">
    <source>
        <dbReference type="ARBA" id="ARBA00023157"/>
    </source>
</evidence>
<proteinExistence type="inferred from homology"/>
<keyword evidence="13" id="KW-0395">Inflammatory response</keyword>
<dbReference type="InterPro" id="IPR013783">
    <property type="entry name" value="Ig-like_fold"/>
</dbReference>
<dbReference type="SMART" id="SM00255">
    <property type="entry name" value="TIR"/>
    <property type="match status" value="1"/>
</dbReference>
<evidence type="ECO:0000259" key="17">
    <source>
        <dbReference type="PROSITE" id="PS50835"/>
    </source>
</evidence>
<dbReference type="Pfam" id="PF18452">
    <property type="entry name" value="Ig_6"/>
    <property type="match status" value="1"/>
</dbReference>
<reference evidence="18 19" key="1">
    <citation type="submission" date="2021-05" db="EMBL/GenBank/DDBJ databases">
        <authorList>
            <person name="Zahm M."/>
            <person name="Klopp C."/>
            <person name="Cabau C."/>
            <person name="Kuhl H."/>
            <person name="Suciu R."/>
            <person name="Ciorpac M."/>
            <person name="Holostenco D."/>
            <person name="Gessner J."/>
            <person name="Wuertz S."/>
            <person name="Hohne C."/>
            <person name="Stock M."/>
            <person name="Gislard M."/>
            <person name="Lluch J."/>
            <person name="Milhes M."/>
            <person name="Lampietro C."/>
            <person name="Lopez Roques C."/>
            <person name="Donnadieu C."/>
            <person name="Du K."/>
            <person name="Schartl M."/>
            <person name="Guiguen Y."/>
        </authorList>
    </citation>
    <scope>NUCLEOTIDE SEQUENCE [LARGE SCALE GENOMIC DNA]</scope>
    <source>
        <strain evidence="18">Hh-F2</strain>
        <tissue evidence="18">Blood</tissue>
    </source>
</reference>
<dbReference type="PRINTS" id="PR01536">
    <property type="entry name" value="INTRLKN1R12F"/>
</dbReference>
<dbReference type="InterPro" id="IPR000157">
    <property type="entry name" value="TIR_dom"/>
</dbReference>
<dbReference type="InterPro" id="IPR004074">
    <property type="entry name" value="IL-1_rcpt_I/II-typ"/>
</dbReference>
<dbReference type="EMBL" id="JAHFZB010000009">
    <property type="protein sequence ID" value="KAK6485649.1"/>
    <property type="molecule type" value="Genomic_DNA"/>
</dbReference>
<keyword evidence="7 15" id="KW-1133">Transmembrane helix</keyword>
<dbReference type="InterPro" id="IPR041416">
    <property type="entry name" value="IL-1RAcP-like_ig"/>
</dbReference>
<evidence type="ECO:0000256" key="8">
    <source>
        <dbReference type="ARBA" id="ARBA00023027"/>
    </source>
</evidence>
<dbReference type="Proteomes" id="UP001369086">
    <property type="component" value="Unassembled WGS sequence"/>
</dbReference>
<evidence type="ECO:0000256" key="2">
    <source>
        <dbReference type="ARBA" id="ARBA00009752"/>
    </source>
</evidence>
<dbReference type="SMART" id="SM00409">
    <property type="entry name" value="IG"/>
    <property type="match status" value="3"/>
</dbReference>
<dbReference type="SUPFAM" id="SSF52200">
    <property type="entry name" value="Toll/Interleukin receptor TIR domain"/>
    <property type="match status" value="1"/>
</dbReference>
<keyword evidence="3 15" id="KW-0812">Transmembrane</keyword>
<comment type="caution">
    <text evidence="18">The sequence shown here is derived from an EMBL/GenBank/DDBJ whole genome shotgun (WGS) entry which is preliminary data.</text>
</comment>
<organism evidence="18 19">
    <name type="scientific">Huso huso</name>
    <name type="common">Beluga</name>
    <name type="synonym">Acipenser huso</name>
    <dbReference type="NCBI Taxonomy" id="61971"/>
    <lineage>
        <taxon>Eukaryota</taxon>
        <taxon>Metazoa</taxon>
        <taxon>Chordata</taxon>
        <taxon>Craniata</taxon>
        <taxon>Vertebrata</taxon>
        <taxon>Euteleostomi</taxon>
        <taxon>Actinopterygii</taxon>
        <taxon>Chondrostei</taxon>
        <taxon>Acipenseriformes</taxon>
        <taxon>Acipenseridae</taxon>
        <taxon>Huso</taxon>
    </lineage>
</organism>
<evidence type="ECO:0000256" key="5">
    <source>
        <dbReference type="ARBA" id="ARBA00022737"/>
    </source>
</evidence>
<keyword evidence="6" id="KW-0378">Hydrolase</keyword>
<keyword evidence="10" id="KW-1015">Disulfide bond</keyword>
<dbReference type="Gene3D" id="3.40.50.10140">
    <property type="entry name" value="Toll/interleukin-1 receptor homology (TIR) domain"/>
    <property type="match status" value="1"/>
</dbReference>
<comment type="similarity">
    <text evidence="2">Belongs to the interleukin-1 receptor family.</text>
</comment>
<evidence type="ECO:0000256" key="15">
    <source>
        <dbReference type="SAM" id="Phobius"/>
    </source>
</evidence>
<evidence type="ECO:0000256" key="4">
    <source>
        <dbReference type="ARBA" id="ARBA00022729"/>
    </source>
</evidence>
<dbReference type="PROSITE" id="PS50104">
    <property type="entry name" value="TIR"/>
    <property type="match status" value="1"/>
</dbReference>
<keyword evidence="5" id="KW-0677">Repeat</keyword>
<name>A0ABR0ZLG2_HUSHU</name>
<dbReference type="Gene3D" id="2.60.40.10">
    <property type="entry name" value="Immunoglobulins"/>
    <property type="match status" value="3"/>
</dbReference>
<keyword evidence="12" id="KW-0325">Glycoprotein</keyword>
<keyword evidence="14" id="KW-0393">Immunoglobulin domain</keyword>
<dbReference type="InterPro" id="IPR036179">
    <property type="entry name" value="Ig-like_dom_sf"/>
</dbReference>
<evidence type="ECO:0000313" key="19">
    <source>
        <dbReference type="Proteomes" id="UP001369086"/>
    </source>
</evidence>
<gene>
    <name evidence="18" type="ORF">HHUSO_G11486</name>
</gene>
<feature type="domain" description="Ig-like" evidence="17">
    <location>
        <begin position="210"/>
        <end position="319"/>
    </location>
</feature>
<keyword evidence="19" id="KW-1185">Reference proteome</keyword>
<evidence type="ECO:0000256" key="11">
    <source>
        <dbReference type="ARBA" id="ARBA00023170"/>
    </source>
</evidence>
<keyword evidence="8" id="KW-0520">NAD</keyword>
<feature type="transmembrane region" description="Helical" evidence="15">
    <location>
        <begin position="548"/>
        <end position="572"/>
    </location>
</feature>
<dbReference type="Pfam" id="PF01582">
    <property type="entry name" value="TIR"/>
    <property type="match status" value="1"/>
</dbReference>
<evidence type="ECO:0000259" key="16">
    <source>
        <dbReference type="PROSITE" id="PS50104"/>
    </source>
</evidence>
<evidence type="ECO:0000256" key="12">
    <source>
        <dbReference type="ARBA" id="ARBA00023180"/>
    </source>
</evidence>
<evidence type="ECO:0000256" key="13">
    <source>
        <dbReference type="ARBA" id="ARBA00023198"/>
    </source>
</evidence>
<dbReference type="InterPro" id="IPR007110">
    <property type="entry name" value="Ig-like_dom"/>
</dbReference>
<dbReference type="InterPro" id="IPR003599">
    <property type="entry name" value="Ig_sub"/>
</dbReference>
<feature type="domain" description="TIR" evidence="16">
    <location>
        <begin position="595"/>
        <end position="752"/>
    </location>
</feature>
<dbReference type="InterPro" id="IPR015621">
    <property type="entry name" value="IL-1_rcpt_fam"/>
</dbReference>
<dbReference type="PRINTS" id="PR01537">
    <property type="entry name" value="INTRLKN1R1F"/>
</dbReference>
<evidence type="ECO:0000256" key="7">
    <source>
        <dbReference type="ARBA" id="ARBA00022989"/>
    </source>
</evidence>
<keyword evidence="9 15" id="KW-0472">Membrane</keyword>
<protein>
    <submittedName>
        <fullName evidence="18">Interleukin-18 receptor accessory protein-like isoform X3</fullName>
    </submittedName>
</protein>
<keyword evidence="4" id="KW-0732">Signal</keyword>
<evidence type="ECO:0000256" key="1">
    <source>
        <dbReference type="ARBA" id="ARBA00004479"/>
    </source>
</evidence>
<dbReference type="PROSITE" id="PS50835">
    <property type="entry name" value="IG_LIKE"/>
    <property type="match status" value="3"/>
</dbReference>
<evidence type="ECO:0000256" key="14">
    <source>
        <dbReference type="ARBA" id="ARBA00023319"/>
    </source>
</evidence>
<keyword evidence="11" id="KW-0675">Receptor</keyword>
<accession>A0ABR0ZLG2</accession>
<evidence type="ECO:0000256" key="6">
    <source>
        <dbReference type="ARBA" id="ARBA00022801"/>
    </source>
</evidence>
<dbReference type="SUPFAM" id="SSF48726">
    <property type="entry name" value="Immunoglobulin"/>
    <property type="match status" value="2"/>
</dbReference>
<evidence type="ECO:0000313" key="18">
    <source>
        <dbReference type="EMBL" id="KAK6485649.1"/>
    </source>
</evidence>
<dbReference type="PANTHER" id="PTHR11890:SF23">
    <property type="entry name" value="INTERLEUKIN-18 RECEPTOR ACCESSORY PROTEIN"/>
    <property type="match status" value="1"/>
</dbReference>
<comment type="subcellular location">
    <subcellularLocation>
        <location evidence="1">Membrane</location>
        <topology evidence="1">Single-pass type I membrane protein</topology>
    </subcellularLocation>
</comment>
<sequence length="761" mass="84583">MRGTPSVATATVAQDTPAGAALAVAMLAAVRGTPSGATLAVAKPAVATLSVATIAAVRGNYLVARLAAEMLTAVQASPAVATLAASLGQAALPSPTLETAPAPLLTSGNSASPPLSLSGRQLFSLFEGAALHPVPKFPADKHQPRSSHPPSHQIRAENRKTFGYLHCKTWTVPDPWRGSKDWTDAINAFHKANMWIGVYWALPVILLLLPGVQVTFYTFQETEGFLTGMQPSGYIALAGDQFIMQCASLNQSVIYNDSESYRNKITWFRHYQNGDQAQQVGNGQENIILKGNFLWFQKLETVHSGVYSCQIRDEKIYLTLAVIQKDKTHCQDYAHSTVDLLSGSGDSITCPAMTCYSAPGHLPVRWYKNGELVKLNKNRPTLELENEKLVLKTVYKRDAANYTCDLNYSENNTLWIVRRMLTVRVFGKETKIPPSILNLNGVETIEAELGKPLTLECRVNFGFERNSTPTIKWLVNSNDNSIDISLEMEESRIVEDDGNGKTIIHTAYFSKVTERHLIATFTCFAQNFQGNTTGILSLKKKSPVNGPFLTYVLCGIISTVIFIFGGSAYIYIHWIEIVLLYRNYFPYDETIGDGKEYDAFISHANHSSSEDILESEEGGGVTEEMFVLKLLPEFLEQQCGYKLCFLERDVLPGGAYTEDIVASIKRSRRVIYVLSPRYISSPCIFELQTGINQLLVDNQFKLILIKFRSLPEMDTLPHIVKKALKILPAIKWNGSKSNHSDSTFWKNVKYYMPVKKTSLQW</sequence>